<feature type="transmembrane region" description="Helical" evidence="17">
    <location>
        <begin position="7"/>
        <end position="34"/>
    </location>
</feature>
<dbReference type="GO" id="GO:0050380">
    <property type="term" value="F:undecaprenyl-diphosphatase activity"/>
    <property type="evidence" value="ECO:0007669"/>
    <property type="project" value="UniProtKB-EC"/>
</dbReference>
<proteinExistence type="inferred from homology"/>
<dbReference type="GO" id="GO:0009252">
    <property type="term" value="P:peptidoglycan biosynthetic process"/>
    <property type="evidence" value="ECO:0007669"/>
    <property type="project" value="UniProtKB-KW"/>
</dbReference>
<evidence type="ECO:0000256" key="16">
    <source>
        <dbReference type="ARBA" id="ARBA00047594"/>
    </source>
</evidence>
<evidence type="ECO:0000256" key="14">
    <source>
        <dbReference type="ARBA" id="ARBA00032707"/>
    </source>
</evidence>
<evidence type="ECO:0000256" key="15">
    <source>
        <dbReference type="ARBA" id="ARBA00032932"/>
    </source>
</evidence>
<feature type="transmembrane region" description="Helical" evidence="17">
    <location>
        <begin position="40"/>
        <end position="59"/>
    </location>
</feature>
<dbReference type="PANTHER" id="PTHR30622">
    <property type="entry name" value="UNDECAPRENYL-DIPHOSPHATASE"/>
    <property type="match status" value="1"/>
</dbReference>
<dbReference type="EMBL" id="SOAZ01000041">
    <property type="protein sequence ID" value="TDT46008.1"/>
    <property type="molecule type" value="Genomic_DNA"/>
</dbReference>
<evidence type="ECO:0000256" key="9">
    <source>
        <dbReference type="ARBA" id="ARBA00022984"/>
    </source>
</evidence>
<keyword evidence="13" id="KW-0961">Cell wall biogenesis/degradation</keyword>
<gene>
    <name evidence="18" type="ORF">EDD71_14111</name>
</gene>
<evidence type="ECO:0000256" key="7">
    <source>
        <dbReference type="ARBA" id="ARBA00022801"/>
    </source>
</evidence>
<evidence type="ECO:0000256" key="10">
    <source>
        <dbReference type="ARBA" id="ARBA00022989"/>
    </source>
</evidence>
<evidence type="ECO:0000313" key="18">
    <source>
        <dbReference type="EMBL" id="TDT46008.1"/>
    </source>
</evidence>
<dbReference type="PANTHER" id="PTHR30622:SF4">
    <property type="entry name" value="UNDECAPRENYL-DIPHOSPHATASE"/>
    <property type="match status" value="1"/>
</dbReference>
<dbReference type="AlphaFoldDB" id="A0A4R7K6H8"/>
<organism evidence="18 19">
    <name type="scientific">Fonticella tunisiensis</name>
    <dbReference type="NCBI Taxonomy" id="1096341"/>
    <lineage>
        <taxon>Bacteria</taxon>
        <taxon>Bacillati</taxon>
        <taxon>Bacillota</taxon>
        <taxon>Clostridia</taxon>
        <taxon>Eubacteriales</taxon>
        <taxon>Clostridiaceae</taxon>
        <taxon>Fonticella</taxon>
    </lineage>
</organism>
<evidence type="ECO:0000256" key="8">
    <source>
        <dbReference type="ARBA" id="ARBA00022960"/>
    </source>
</evidence>
<keyword evidence="12" id="KW-0046">Antibiotic resistance</keyword>
<keyword evidence="11 17" id="KW-0472">Membrane</keyword>
<keyword evidence="8" id="KW-0133">Cell shape</keyword>
<dbReference type="Proteomes" id="UP000295325">
    <property type="component" value="Unassembled WGS sequence"/>
</dbReference>
<evidence type="ECO:0000256" key="3">
    <source>
        <dbReference type="ARBA" id="ARBA00012374"/>
    </source>
</evidence>
<comment type="catalytic activity">
    <reaction evidence="16">
        <text>di-trans,octa-cis-undecaprenyl diphosphate + H2O = di-trans,octa-cis-undecaprenyl phosphate + phosphate + H(+)</text>
        <dbReference type="Rhea" id="RHEA:28094"/>
        <dbReference type="ChEBI" id="CHEBI:15377"/>
        <dbReference type="ChEBI" id="CHEBI:15378"/>
        <dbReference type="ChEBI" id="CHEBI:43474"/>
        <dbReference type="ChEBI" id="CHEBI:58405"/>
        <dbReference type="ChEBI" id="CHEBI:60392"/>
        <dbReference type="EC" id="3.6.1.27"/>
    </reaction>
</comment>
<reference evidence="18 19" key="1">
    <citation type="submission" date="2019-03" db="EMBL/GenBank/DDBJ databases">
        <title>Genomic Encyclopedia of Type Strains, Phase IV (KMG-IV): sequencing the most valuable type-strain genomes for metagenomic binning, comparative biology and taxonomic classification.</title>
        <authorList>
            <person name="Goeker M."/>
        </authorList>
    </citation>
    <scope>NUCLEOTIDE SEQUENCE [LARGE SCALE GENOMIC DNA]</scope>
    <source>
        <strain evidence="18 19">DSM 24455</strain>
    </source>
</reference>
<evidence type="ECO:0000256" key="13">
    <source>
        <dbReference type="ARBA" id="ARBA00023316"/>
    </source>
</evidence>
<evidence type="ECO:0000256" key="11">
    <source>
        <dbReference type="ARBA" id="ARBA00023136"/>
    </source>
</evidence>
<comment type="caution">
    <text evidence="18">The sequence shown here is derived from an EMBL/GenBank/DDBJ whole genome shotgun (WGS) entry which is preliminary data.</text>
</comment>
<dbReference type="RefSeq" id="WP_341472348.1">
    <property type="nucleotide sequence ID" value="NZ_SOAZ01000041.1"/>
</dbReference>
<keyword evidence="7" id="KW-0378">Hydrolase</keyword>
<dbReference type="InterPro" id="IPR003824">
    <property type="entry name" value="UppP"/>
</dbReference>
<evidence type="ECO:0000256" key="5">
    <source>
        <dbReference type="ARBA" id="ARBA00022475"/>
    </source>
</evidence>
<name>A0A4R7K6H8_9CLOT</name>
<evidence type="ECO:0000256" key="17">
    <source>
        <dbReference type="SAM" id="Phobius"/>
    </source>
</evidence>
<feature type="transmembrane region" description="Helical" evidence="17">
    <location>
        <begin position="79"/>
        <end position="97"/>
    </location>
</feature>
<dbReference type="Pfam" id="PF02673">
    <property type="entry name" value="BacA"/>
    <property type="match status" value="1"/>
</dbReference>
<keyword evidence="10 17" id="KW-1133">Transmembrane helix</keyword>
<keyword evidence="19" id="KW-1185">Reference proteome</keyword>
<evidence type="ECO:0000313" key="19">
    <source>
        <dbReference type="Proteomes" id="UP000295325"/>
    </source>
</evidence>
<dbReference type="EC" id="3.6.1.27" evidence="3"/>
<evidence type="ECO:0000256" key="1">
    <source>
        <dbReference type="ARBA" id="ARBA00004651"/>
    </source>
</evidence>
<protein>
    <recommendedName>
        <fullName evidence="4">Undecaprenyl-diphosphatase</fullName>
        <ecNumber evidence="3">3.6.1.27</ecNumber>
    </recommendedName>
    <alternativeName>
        <fullName evidence="15">Bacitracin resistance protein</fullName>
    </alternativeName>
    <alternativeName>
        <fullName evidence="14">Undecaprenyl pyrophosphate phosphatase</fullName>
    </alternativeName>
</protein>
<evidence type="ECO:0000256" key="2">
    <source>
        <dbReference type="ARBA" id="ARBA00010621"/>
    </source>
</evidence>
<sequence>MSIIQAIIYGIVQGITEFLPVSGTAHLTLIPWLFEWNDPGVVFDVALHFDTSVAVILFFWKDWATLIIAAKPKSKDGKLFWLLVLATIPGGIAGLLLDKFYCSSINCSYSWSLKH</sequence>
<accession>A0A4R7K6H8</accession>
<keyword evidence="6 17" id="KW-0812">Transmembrane</keyword>
<comment type="similarity">
    <text evidence="2">Belongs to the UppP family.</text>
</comment>
<dbReference type="GO" id="GO:0071555">
    <property type="term" value="P:cell wall organization"/>
    <property type="evidence" value="ECO:0007669"/>
    <property type="project" value="UniProtKB-KW"/>
</dbReference>
<evidence type="ECO:0000256" key="12">
    <source>
        <dbReference type="ARBA" id="ARBA00023251"/>
    </source>
</evidence>
<keyword evidence="5" id="KW-1003">Cell membrane</keyword>
<comment type="subcellular location">
    <subcellularLocation>
        <location evidence="1">Cell membrane</location>
        <topology evidence="1">Multi-pass membrane protein</topology>
    </subcellularLocation>
</comment>
<dbReference type="GO" id="GO:0005886">
    <property type="term" value="C:plasma membrane"/>
    <property type="evidence" value="ECO:0007669"/>
    <property type="project" value="UniProtKB-SubCell"/>
</dbReference>
<keyword evidence="9" id="KW-0573">Peptidoglycan synthesis</keyword>
<dbReference type="GO" id="GO:0008360">
    <property type="term" value="P:regulation of cell shape"/>
    <property type="evidence" value="ECO:0007669"/>
    <property type="project" value="UniProtKB-KW"/>
</dbReference>
<evidence type="ECO:0000256" key="4">
    <source>
        <dbReference type="ARBA" id="ARBA00021581"/>
    </source>
</evidence>
<dbReference type="GO" id="GO:0046677">
    <property type="term" value="P:response to antibiotic"/>
    <property type="evidence" value="ECO:0007669"/>
    <property type="project" value="UniProtKB-KW"/>
</dbReference>
<evidence type="ECO:0000256" key="6">
    <source>
        <dbReference type="ARBA" id="ARBA00022692"/>
    </source>
</evidence>